<dbReference type="PANTHER" id="PTHR43723:SF1">
    <property type="entry name" value="COBALT TRANSPORT PROTEIN CBIQ"/>
    <property type="match status" value="1"/>
</dbReference>
<dbReference type="RefSeq" id="WP_058117640.1">
    <property type="nucleotide sequence ID" value="NZ_CP011307.1"/>
</dbReference>
<keyword evidence="8" id="KW-1185">Reference proteome</keyword>
<evidence type="ECO:0000256" key="2">
    <source>
        <dbReference type="ARBA" id="ARBA00022475"/>
    </source>
</evidence>
<dbReference type="Proteomes" id="UP000064844">
    <property type="component" value="Chromosome"/>
</dbReference>
<proteinExistence type="predicted"/>
<dbReference type="PANTHER" id="PTHR43723">
    <property type="entry name" value="COBALT TRANSPORT PROTEIN CBIQ"/>
    <property type="match status" value="1"/>
</dbReference>
<accession>A0A0S2W3M0</accession>
<dbReference type="AlphaFoldDB" id="A0A0S2W3M0"/>
<dbReference type="KEGG" id="ibu:IB211_01523"/>
<comment type="subcellular location">
    <subcellularLocation>
        <location evidence="1">Cell membrane</location>
        <topology evidence="1">Multi-pass membrane protein</topology>
    </subcellularLocation>
</comment>
<keyword evidence="5 6" id="KW-0472">Membrane</keyword>
<dbReference type="CDD" id="cd16914">
    <property type="entry name" value="EcfT"/>
    <property type="match status" value="1"/>
</dbReference>
<reference evidence="7 8" key="1">
    <citation type="journal article" date="2015" name="Nat. Commun.">
        <title>Production of butyrate from lysine and the Amadori product fructoselysine by a human gut commensal.</title>
        <authorList>
            <person name="Bui T.P."/>
            <person name="Ritari J."/>
            <person name="Boeren S."/>
            <person name="de Waard P."/>
            <person name="Plugge C.M."/>
            <person name="de Vos W.M."/>
        </authorList>
    </citation>
    <scope>NUCLEOTIDE SEQUENCE [LARGE SCALE GENOMIC DNA]</scope>
    <source>
        <strain evidence="7 8">AF211</strain>
    </source>
</reference>
<sequence length="260" mass="29109">MGTDRYAYSSRLKEVDPIPKLWFSLTVLLVCLFSESISVGLVTALVMGVLTVRLGGQRLETVLHFLKIPLAFLVIGCATIVLRPISEETEALCAFHLLGQFRWGITVGYLQMGLMVFCKAVGAISAMYFLSLNTPVTDLTMALERLHVPRLLVELMELIYRFIFVLMDTAGRIRVAQESRLGYQGFRQSLDCVGTMLSLVFLRAWRQGDRVYAALEARGYTGSLVTLPMEYQDGKKLYFWGIGVVALQLLVFFAESGVLK</sequence>
<dbReference type="InterPro" id="IPR003339">
    <property type="entry name" value="ABC/ECF_trnsptr_transmembrane"/>
</dbReference>
<feature type="transmembrane region" description="Helical" evidence="6">
    <location>
        <begin position="62"/>
        <end position="82"/>
    </location>
</feature>
<dbReference type="GO" id="GO:0043190">
    <property type="term" value="C:ATP-binding cassette (ABC) transporter complex"/>
    <property type="evidence" value="ECO:0007669"/>
    <property type="project" value="InterPro"/>
</dbReference>
<dbReference type="Pfam" id="PF02361">
    <property type="entry name" value="CbiQ"/>
    <property type="match status" value="1"/>
</dbReference>
<dbReference type="NCBIfam" id="TIGR02454">
    <property type="entry name" value="ECF_T_CbiQ"/>
    <property type="match status" value="1"/>
</dbReference>
<organism evidence="7 8">
    <name type="scientific">Intestinimonas butyriciproducens</name>
    <dbReference type="NCBI Taxonomy" id="1297617"/>
    <lineage>
        <taxon>Bacteria</taxon>
        <taxon>Bacillati</taxon>
        <taxon>Bacillota</taxon>
        <taxon>Clostridia</taxon>
        <taxon>Eubacteriales</taxon>
        <taxon>Intestinimonas</taxon>
    </lineage>
</organism>
<dbReference type="eggNOG" id="COG0619">
    <property type="taxonomic scope" value="Bacteria"/>
</dbReference>
<dbReference type="InterPro" id="IPR012809">
    <property type="entry name" value="ECF_CbiQ"/>
</dbReference>
<feature type="transmembrane region" description="Helical" evidence="6">
    <location>
        <begin position="21"/>
        <end position="50"/>
    </location>
</feature>
<dbReference type="EMBL" id="CP011307">
    <property type="protein sequence ID" value="ALP93915.1"/>
    <property type="molecule type" value="Genomic_DNA"/>
</dbReference>
<keyword evidence="4 6" id="KW-1133">Transmembrane helix</keyword>
<evidence type="ECO:0000313" key="7">
    <source>
        <dbReference type="EMBL" id="ALP93915.1"/>
    </source>
</evidence>
<dbReference type="STRING" id="1297617.IB211_01523"/>
<evidence type="ECO:0000256" key="1">
    <source>
        <dbReference type="ARBA" id="ARBA00004651"/>
    </source>
</evidence>
<feature type="transmembrane region" description="Helical" evidence="6">
    <location>
        <begin position="103"/>
        <end position="130"/>
    </location>
</feature>
<keyword evidence="2" id="KW-1003">Cell membrane</keyword>
<keyword evidence="3 6" id="KW-0812">Transmembrane</keyword>
<feature type="transmembrane region" description="Helical" evidence="6">
    <location>
        <begin position="237"/>
        <end position="254"/>
    </location>
</feature>
<evidence type="ECO:0000256" key="5">
    <source>
        <dbReference type="ARBA" id="ARBA00023136"/>
    </source>
</evidence>
<evidence type="ECO:0000256" key="4">
    <source>
        <dbReference type="ARBA" id="ARBA00022989"/>
    </source>
</evidence>
<evidence type="ECO:0000256" key="6">
    <source>
        <dbReference type="SAM" id="Phobius"/>
    </source>
</evidence>
<dbReference type="GO" id="GO:0006824">
    <property type="term" value="P:cobalt ion transport"/>
    <property type="evidence" value="ECO:0007669"/>
    <property type="project" value="InterPro"/>
</dbReference>
<evidence type="ECO:0000313" key="8">
    <source>
        <dbReference type="Proteomes" id="UP000064844"/>
    </source>
</evidence>
<dbReference type="PATRIC" id="fig|1297617.4.peg.1563"/>
<reference evidence="8" key="2">
    <citation type="submission" date="2015-04" db="EMBL/GenBank/DDBJ databases">
        <title>A butyrogenic pathway from the amino acid lysine in a human gut commensal.</title>
        <authorList>
            <person name="de Vos W.M."/>
            <person name="Bui N.T.P."/>
            <person name="Plugge C.M."/>
            <person name="Ritari J."/>
        </authorList>
    </citation>
    <scope>NUCLEOTIDE SEQUENCE [LARGE SCALE GENOMIC DNA]</scope>
    <source>
        <strain evidence="8">AF211</strain>
    </source>
</reference>
<name>A0A0S2W3M0_9FIRM</name>
<evidence type="ECO:0000256" key="3">
    <source>
        <dbReference type="ARBA" id="ARBA00022692"/>
    </source>
</evidence>
<dbReference type="InterPro" id="IPR052770">
    <property type="entry name" value="Cobalt_transport_CbiQ"/>
</dbReference>
<protein>
    <submittedName>
        <fullName evidence="7">Transmembrane component CbiQ of energizing module of cobalt ECF transporter</fullName>
    </submittedName>
</protein>
<gene>
    <name evidence="7" type="ORF">IB211_01523</name>
</gene>